<keyword evidence="4 13" id="KW-0963">Cytoplasm</keyword>
<evidence type="ECO:0000256" key="7">
    <source>
        <dbReference type="ARBA" id="ARBA00022892"/>
    </source>
</evidence>
<dbReference type="GO" id="GO:0006886">
    <property type="term" value="P:intracellular protein transport"/>
    <property type="evidence" value="ECO:0007669"/>
    <property type="project" value="UniProtKB-UniRule"/>
</dbReference>
<dbReference type="InterPro" id="IPR020472">
    <property type="entry name" value="WD40_PAC1"/>
</dbReference>
<evidence type="ECO:0000256" key="10">
    <source>
        <dbReference type="ARBA" id="ARBA00023136"/>
    </source>
</evidence>
<evidence type="ECO:0000256" key="1">
    <source>
        <dbReference type="ARBA" id="ARBA00004347"/>
    </source>
</evidence>
<dbReference type="InterPro" id="IPR019775">
    <property type="entry name" value="WD40_repeat_CS"/>
</dbReference>
<evidence type="ECO:0000313" key="17">
    <source>
        <dbReference type="EMBL" id="PWN27309.1"/>
    </source>
</evidence>
<dbReference type="SUPFAM" id="SSF51004">
    <property type="entry name" value="C-terminal (heme d1) domain of cytochrome cd1-nitrite reductase"/>
    <property type="match status" value="1"/>
</dbReference>
<dbReference type="Pfam" id="PF04053">
    <property type="entry name" value="B-prop_COPA_B_2nd"/>
    <property type="match status" value="1"/>
</dbReference>
<comment type="subunit">
    <text evidence="13">Oligomeric complex that consists of at least the alpha, beta, beta', gamma, delta, epsilon and zeta subunits.</text>
</comment>
<name>A0A316UPT6_9BASI</name>
<feature type="repeat" description="WD" evidence="14">
    <location>
        <begin position="136"/>
        <end position="178"/>
    </location>
</feature>
<feature type="repeat" description="WD" evidence="14">
    <location>
        <begin position="9"/>
        <end position="50"/>
    </location>
</feature>
<comment type="subcellular location">
    <subcellularLocation>
        <location evidence="1 13">Cytoplasmic vesicle</location>
        <location evidence="1 13">COPI-coated vesicle membrane</location>
        <topology evidence="1 13">Peripheral membrane protein</topology>
        <orientation evidence="1 13">Cytoplasmic side</orientation>
    </subcellularLocation>
    <subcellularLocation>
        <location evidence="13">Golgi apparatus membrane</location>
        <topology evidence="13">Peripheral membrane protein</topology>
        <orientation evidence="13">Cytoplasmic side</orientation>
    </subcellularLocation>
    <text evidence="13">The coatomer is cytoplasmic or polymerized on the cytoplasmic side of the Golgi, as well as on the vesicles/buds originating from it.</text>
</comment>
<evidence type="ECO:0000256" key="6">
    <source>
        <dbReference type="ARBA" id="ARBA00022737"/>
    </source>
</evidence>
<keyword evidence="11 13" id="KW-0968">Cytoplasmic vesicle</keyword>
<keyword evidence="8 13" id="KW-0653">Protein transport</keyword>
<dbReference type="Gene3D" id="1.25.40.470">
    <property type="match status" value="1"/>
</dbReference>
<dbReference type="PANTHER" id="PTHR19876:SF2">
    <property type="entry name" value="COATOMER SUBUNIT BETA"/>
    <property type="match status" value="1"/>
</dbReference>
<sequence length="828" mass="91442">MLLDINRKLFARSDRVKAVDFHPTEPWLLAGLYSGQVNIWNYETGALLKTFEVAEVPVRCVKFIARNNWFVAGSDDFHLRCFNYNTHDKVAAFEAHPDYIRCMAVHPTASYLVTGSDDMTIRLWDFDKNWKHVQTFEGHTHYIMNLAFNPKDSNTFASSCLDRTVKIWTLGSNQANFTLEAHDKGVNYVDYYHGGDKPYLLTCGDDRTIKVWDYISKSCVQTLGGHTSNVSYAVFHPSLPLIVSGSEDGTVKLWHANTYRLESTLDYGLERAWCVAYRRKGNDIGLGFDHGAVVVKLGKEEPSVSMDGSGKVVWAKGAEVAAANVAAVESPESLVDGARVAVPHREMGTTEVFPQTLQHSPNGRFVSVCGDGEFIIYTALAWRNKAFGPGLSFAWAPDSNTYAVREAGGNVKVFRNFKERSGLVNPGFKAEDVKGGALLGVIGQGFVCFYDWESGALVRRIDVEAKDVHWSSTNELVAITSDDSFYILRFDRAAYDAYLEAGDLDDEQGAEDSFDVITEISESVRTAKWTGECFVYTNANHRIQYLVGEQTHTINHTDAELYLLGYLPQHGRVYLVDKDLTVYSYSLSLAVIEYQTAILRSDFDEAATILDRVPAEQRNRIARFLESQGQEKLALQVSTDPDHRFDLAVGMDDFDTALEIARNAPGAGTAVAGGESRWRTIGDAALSKWNLPLAEECFTRAEDLPALLLLATTKSDATLLSKLAEQAAARGATNIAFAARLQLGDVHGCIELLASADRLPEAAIFARTYAPSAVSGIVKRWKASVGGKSKRPKQRAIAASIADPEVDEEAFEEGWADALSLEREAQAA</sequence>
<feature type="domain" description="COPA/B second beta-propeller" evidence="15">
    <location>
        <begin position="322"/>
        <end position="577"/>
    </location>
</feature>
<dbReference type="InterPro" id="IPR011048">
    <property type="entry name" value="Haem_d1_sf"/>
</dbReference>
<accession>A0A316UPT6</accession>
<comment type="similarity">
    <text evidence="2 13">Belongs to the WD repeat COPB2 family.</text>
</comment>
<evidence type="ECO:0000256" key="14">
    <source>
        <dbReference type="PROSITE-ProRule" id="PRU00221"/>
    </source>
</evidence>
<dbReference type="PROSITE" id="PS50082">
    <property type="entry name" value="WD_REPEATS_2"/>
    <property type="match status" value="5"/>
</dbReference>
<dbReference type="PIRSF" id="PIRSF005567">
    <property type="entry name" value="Coatomer_beta'_subunit"/>
    <property type="match status" value="1"/>
</dbReference>
<dbReference type="InterPro" id="IPR050844">
    <property type="entry name" value="Coatomer_complex_subunit"/>
</dbReference>
<dbReference type="PRINTS" id="PR00320">
    <property type="entry name" value="GPROTEINBRPT"/>
</dbReference>
<dbReference type="InterPro" id="IPR001680">
    <property type="entry name" value="WD40_rpt"/>
</dbReference>
<dbReference type="FunFam" id="1.25.40.470:FF:000001">
    <property type="entry name" value="Coatomer subunit beta"/>
    <property type="match status" value="1"/>
</dbReference>
<dbReference type="PANTHER" id="PTHR19876">
    <property type="entry name" value="COATOMER"/>
    <property type="match status" value="1"/>
</dbReference>
<feature type="domain" description="COPA/B TPR" evidence="16">
    <location>
        <begin position="594"/>
        <end position="782"/>
    </location>
</feature>
<keyword evidence="5 14" id="KW-0853">WD repeat</keyword>
<dbReference type="CDD" id="cd22947">
    <property type="entry name" value="Coatomer_WDAD_beta-like"/>
    <property type="match status" value="1"/>
</dbReference>
<gene>
    <name evidence="17" type="ORF">BDZ90DRAFT_260399</name>
</gene>
<evidence type="ECO:0000256" key="2">
    <source>
        <dbReference type="ARBA" id="ARBA00010844"/>
    </source>
</evidence>
<comment type="function">
    <text evidence="12 13">The coatomer is a cytosolic protein complex that binds to dilysine motifs and reversibly associates with Golgi non-clathrin-coated vesicles, which further mediate biosynthetic protein transport from the ER, via the Golgi up to the trans Golgi network. Coatomer complex is required for budding from Golgi membranes, and is essential for the retrograde Golgi-to-ER transport of dilysine-tagged proteins.</text>
</comment>
<dbReference type="OrthoDB" id="10261470at2759"/>
<dbReference type="Pfam" id="PF00400">
    <property type="entry name" value="WD40"/>
    <property type="match status" value="6"/>
</dbReference>
<dbReference type="InterPro" id="IPR036322">
    <property type="entry name" value="WD40_repeat_dom_sf"/>
</dbReference>
<dbReference type="GO" id="GO:0005198">
    <property type="term" value="F:structural molecule activity"/>
    <property type="evidence" value="ECO:0007669"/>
    <property type="project" value="UniProtKB-UniRule"/>
</dbReference>
<dbReference type="GO" id="GO:0030126">
    <property type="term" value="C:COPI vesicle coat"/>
    <property type="evidence" value="ECO:0007669"/>
    <property type="project" value="TreeGrafter"/>
</dbReference>
<organism evidence="17 18">
    <name type="scientific">Jaminaea rosea</name>
    <dbReference type="NCBI Taxonomy" id="1569628"/>
    <lineage>
        <taxon>Eukaryota</taxon>
        <taxon>Fungi</taxon>
        <taxon>Dikarya</taxon>
        <taxon>Basidiomycota</taxon>
        <taxon>Ustilaginomycotina</taxon>
        <taxon>Exobasidiomycetes</taxon>
        <taxon>Microstromatales</taxon>
        <taxon>Microstromatales incertae sedis</taxon>
        <taxon>Jaminaea</taxon>
    </lineage>
</organism>
<dbReference type="Proteomes" id="UP000245884">
    <property type="component" value="Unassembled WGS sequence"/>
</dbReference>
<keyword evidence="7 13" id="KW-0931">ER-Golgi transport</keyword>
<dbReference type="SUPFAM" id="SSF50978">
    <property type="entry name" value="WD40 repeat-like"/>
    <property type="match status" value="1"/>
</dbReference>
<reference evidence="17 18" key="1">
    <citation type="journal article" date="2018" name="Mol. Biol. Evol.">
        <title>Broad Genomic Sampling Reveals a Smut Pathogenic Ancestry of the Fungal Clade Ustilaginomycotina.</title>
        <authorList>
            <person name="Kijpornyongpan T."/>
            <person name="Mondo S.J."/>
            <person name="Barry K."/>
            <person name="Sandor L."/>
            <person name="Lee J."/>
            <person name="Lipzen A."/>
            <person name="Pangilinan J."/>
            <person name="LaButti K."/>
            <person name="Hainaut M."/>
            <person name="Henrissat B."/>
            <person name="Grigoriev I.V."/>
            <person name="Spatafora J.W."/>
            <person name="Aime M.C."/>
        </authorList>
    </citation>
    <scope>NUCLEOTIDE SEQUENCE [LARGE SCALE GENOMIC DNA]</scope>
    <source>
        <strain evidence="17 18">MCA 5214</strain>
    </source>
</reference>
<evidence type="ECO:0000256" key="5">
    <source>
        <dbReference type="ARBA" id="ARBA00022574"/>
    </source>
</evidence>
<dbReference type="GeneID" id="37030074"/>
<dbReference type="CDD" id="cd00200">
    <property type="entry name" value="WD40"/>
    <property type="match status" value="1"/>
</dbReference>
<evidence type="ECO:0000256" key="4">
    <source>
        <dbReference type="ARBA" id="ARBA00022490"/>
    </source>
</evidence>
<keyword evidence="9 13" id="KW-0333">Golgi apparatus</keyword>
<dbReference type="GO" id="GO:0006888">
    <property type="term" value="P:endoplasmic reticulum to Golgi vesicle-mediated transport"/>
    <property type="evidence" value="ECO:0007669"/>
    <property type="project" value="TreeGrafter"/>
</dbReference>
<dbReference type="GO" id="GO:0006890">
    <property type="term" value="P:retrograde vesicle-mediated transport, Golgi to endoplasmic reticulum"/>
    <property type="evidence" value="ECO:0007669"/>
    <property type="project" value="TreeGrafter"/>
</dbReference>
<proteinExistence type="inferred from homology"/>
<dbReference type="Gene3D" id="2.130.10.10">
    <property type="entry name" value="YVTN repeat-like/Quinoprotein amine dehydrogenase"/>
    <property type="match status" value="1"/>
</dbReference>
<dbReference type="InterPro" id="IPR015943">
    <property type="entry name" value="WD40/YVTN_repeat-like_dom_sf"/>
</dbReference>
<dbReference type="Pfam" id="PF23953">
    <property type="entry name" value="TPR_COPA_B"/>
    <property type="match status" value="1"/>
</dbReference>
<dbReference type="InterPro" id="IPR006692">
    <property type="entry name" value="Beta-prop_COPA/B_2nd"/>
</dbReference>
<evidence type="ECO:0000259" key="16">
    <source>
        <dbReference type="Pfam" id="PF23953"/>
    </source>
</evidence>
<dbReference type="PROSITE" id="PS50294">
    <property type="entry name" value="WD_REPEATS_REGION"/>
    <property type="match status" value="4"/>
</dbReference>
<protein>
    <recommendedName>
        <fullName evidence="13">Coatomer subunit beta'</fullName>
    </recommendedName>
</protein>
<evidence type="ECO:0000256" key="3">
    <source>
        <dbReference type="ARBA" id="ARBA00022448"/>
    </source>
</evidence>
<keyword evidence="3 13" id="KW-0813">Transport</keyword>
<keyword evidence="18" id="KW-1185">Reference proteome</keyword>
<feature type="repeat" description="WD" evidence="14">
    <location>
        <begin position="223"/>
        <end position="264"/>
    </location>
</feature>
<evidence type="ECO:0000256" key="12">
    <source>
        <dbReference type="ARBA" id="ARBA00025536"/>
    </source>
</evidence>
<dbReference type="STRING" id="1569628.A0A316UPT6"/>
<dbReference type="PROSITE" id="PS00678">
    <property type="entry name" value="WD_REPEATS_1"/>
    <property type="match status" value="1"/>
</dbReference>
<evidence type="ECO:0000256" key="11">
    <source>
        <dbReference type="ARBA" id="ARBA00023329"/>
    </source>
</evidence>
<evidence type="ECO:0000256" key="13">
    <source>
        <dbReference type="PIRNR" id="PIRNR005567"/>
    </source>
</evidence>
<dbReference type="GO" id="GO:0006891">
    <property type="term" value="P:intra-Golgi vesicle-mediated transport"/>
    <property type="evidence" value="ECO:0007669"/>
    <property type="project" value="TreeGrafter"/>
</dbReference>
<feature type="repeat" description="WD" evidence="14">
    <location>
        <begin position="93"/>
        <end position="127"/>
    </location>
</feature>
<keyword evidence="6" id="KW-0677">Repeat</keyword>
<dbReference type="GO" id="GO:0000139">
    <property type="term" value="C:Golgi membrane"/>
    <property type="evidence" value="ECO:0007669"/>
    <property type="project" value="UniProtKB-SubCell"/>
</dbReference>
<dbReference type="FunFam" id="2.130.10.10:FF:000016">
    <property type="entry name" value="Coatomer alpha subunit, putative"/>
    <property type="match status" value="1"/>
</dbReference>
<dbReference type="RefSeq" id="XP_025361921.1">
    <property type="nucleotide sequence ID" value="XM_025508251.1"/>
</dbReference>
<keyword evidence="10 13" id="KW-0472">Membrane</keyword>
<dbReference type="SMART" id="SM00320">
    <property type="entry name" value="WD40"/>
    <property type="match status" value="7"/>
</dbReference>
<evidence type="ECO:0000256" key="9">
    <source>
        <dbReference type="ARBA" id="ARBA00023034"/>
    </source>
</evidence>
<evidence type="ECO:0000256" key="8">
    <source>
        <dbReference type="ARBA" id="ARBA00022927"/>
    </source>
</evidence>
<dbReference type="InterPro" id="IPR056176">
    <property type="entry name" value="TPR_COPA_B"/>
</dbReference>
<dbReference type="EMBL" id="KZ819668">
    <property type="protein sequence ID" value="PWN27309.1"/>
    <property type="molecule type" value="Genomic_DNA"/>
</dbReference>
<feature type="repeat" description="WD" evidence="14">
    <location>
        <begin position="179"/>
        <end position="222"/>
    </location>
</feature>
<dbReference type="AlphaFoldDB" id="A0A316UPT6"/>
<evidence type="ECO:0000259" key="15">
    <source>
        <dbReference type="Pfam" id="PF04053"/>
    </source>
</evidence>
<evidence type="ECO:0000313" key="18">
    <source>
        <dbReference type="Proteomes" id="UP000245884"/>
    </source>
</evidence>
<dbReference type="InterPro" id="IPR016453">
    <property type="entry name" value="COPB2"/>
</dbReference>